<dbReference type="Proteomes" id="UP000185696">
    <property type="component" value="Unassembled WGS sequence"/>
</dbReference>
<dbReference type="PANTHER" id="PTHR30024">
    <property type="entry name" value="ALIPHATIC SULFONATES-BINDING PROTEIN-RELATED"/>
    <property type="match status" value="1"/>
</dbReference>
<dbReference type="Gene3D" id="3.40.190.10">
    <property type="entry name" value="Periplasmic binding protein-like II"/>
    <property type="match status" value="2"/>
</dbReference>
<reference evidence="2 3" key="1">
    <citation type="submission" date="2016-12" db="EMBL/GenBank/DDBJ databases">
        <title>The draft genome sequence of Actinophytocola xinjiangensis.</title>
        <authorList>
            <person name="Wang W."/>
            <person name="Yuan L."/>
        </authorList>
    </citation>
    <scope>NUCLEOTIDE SEQUENCE [LARGE SCALE GENOMIC DNA]</scope>
    <source>
        <strain evidence="2 3">CGMCC 4.4663</strain>
    </source>
</reference>
<evidence type="ECO:0000313" key="3">
    <source>
        <dbReference type="Proteomes" id="UP000185696"/>
    </source>
</evidence>
<keyword evidence="3" id="KW-1185">Reference proteome</keyword>
<organism evidence="2 3">
    <name type="scientific">Actinophytocola xinjiangensis</name>
    <dbReference type="NCBI Taxonomy" id="485602"/>
    <lineage>
        <taxon>Bacteria</taxon>
        <taxon>Bacillati</taxon>
        <taxon>Actinomycetota</taxon>
        <taxon>Actinomycetes</taxon>
        <taxon>Pseudonocardiales</taxon>
        <taxon>Pseudonocardiaceae</taxon>
    </lineage>
</organism>
<dbReference type="Pfam" id="PF09084">
    <property type="entry name" value="NMT1"/>
    <property type="match status" value="1"/>
</dbReference>
<comment type="caution">
    <text evidence="2">The sequence shown here is derived from an EMBL/GenBank/DDBJ whole genome shotgun (WGS) entry which is preliminary data.</text>
</comment>
<proteinExistence type="predicted"/>
<accession>A0A7Z0WFM1</accession>
<evidence type="ECO:0000259" key="1">
    <source>
        <dbReference type="Pfam" id="PF09084"/>
    </source>
</evidence>
<dbReference type="SUPFAM" id="SSF53850">
    <property type="entry name" value="Periplasmic binding protein-like II"/>
    <property type="match status" value="1"/>
</dbReference>
<dbReference type="AlphaFoldDB" id="A0A7Z0WFM1"/>
<sequence>MVAGLAMFAVGCGSPEASGGGATIGDDGKLTERTELTIAIPGKQLPILAPIMAKAWKKFDERNLDVTIETLASDEAFPLLATGKLDGIWTGPSVGLFNAVAGGADVRMVSPGNYLSEESGGGIWVSSALLNGREFEPSMLRGKKFASSQGNTGTSMVAFSQLLESGGVGVDEVEIVTMSASDAVPALENGSISGAIVQEPLDVALEKNNSAVRVSPQFPDGWNNTTLLFGPSLLRDNPDAGKVFVAALRSTFVDKLQGDYLADPERVADIAEQLEQPVETLQQSTSDLYPTELSFPDEYVATHEQVWRQWPDLLTYDEPLTTEQVIDTQFMDWANEH</sequence>
<gene>
    <name evidence="2" type="ORF">BLA60_34830</name>
</gene>
<name>A0A7Z0WFM1_9PSEU</name>
<dbReference type="InterPro" id="IPR015168">
    <property type="entry name" value="SsuA/THI5"/>
</dbReference>
<evidence type="ECO:0000313" key="2">
    <source>
        <dbReference type="EMBL" id="OLF05691.1"/>
    </source>
</evidence>
<feature type="domain" description="SsuA/THI5-like" evidence="1">
    <location>
        <begin position="59"/>
        <end position="200"/>
    </location>
</feature>
<dbReference type="EMBL" id="MSIF01000026">
    <property type="protein sequence ID" value="OLF05691.1"/>
    <property type="molecule type" value="Genomic_DNA"/>
</dbReference>
<protein>
    <recommendedName>
        <fullName evidence="1">SsuA/THI5-like domain-containing protein</fullName>
    </recommendedName>
</protein>